<evidence type="ECO:0000256" key="3">
    <source>
        <dbReference type="ARBA" id="ARBA00022729"/>
    </source>
</evidence>
<dbReference type="FunFam" id="2.60.40.10:FF:000142">
    <property type="entry name" value="V-set domain-containing T-cell activation inhibitor 1"/>
    <property type="match status" value="1"/>
</dbReference>
<dbReference type="GeneTree" id="ENSGT01050000244843"/>
<protein>
    <recommendedName>
        <fullName evidence="13">Ig-like domain-containing protein</fullName>
    </recommendedName>
</protein>
<dbReference type="InterPro" id="IPR003599">
    <property type="entry name" value="Ig_sub"/>
</dbReference>
<evidence type="ECO:0000256" key="4">
    <source>
        <dbReference type="ARBA" id="ARBA00022989"/>
    </source>
</evidence>
<keyword evidence="6" id="KW-1015">Disulfide bond</keyword>
<sequence>MPPQINQRSPLRTFTLLVFHLLLTHFCRGESQVIGPSQPIVASVGADIILPCHVEPTMDATAEILEWMRSDLNPRFVHVWRSGQDVMNARNPSYRGRTSLFINELKHGNISVKLSKVELSDEGTYECYIPKLDKQSFVKLIVVSGAVSQPVTTLAGIDGKGGVVLQCESAGWYPEPEVLWLDAEGNLLSAGPTETVRGPDDLYSVSSRVTVEKKHGNKFTCRVQQNNINQTRDTWIHVPHDFFVVQSCSTSTTVSLAVCMVVSIILFILAVVVFVHTRRQNRTKRREDVQVKCEEEALMLMKTLEKEKQPESKRVNKEAEVSLLIDEERHQDQLKEEELNPEEQQRKKEAENMIQRLKEKLDMKKNKFK</sequence>
<dbReference type="GO" id="GO:0001817">
    <property type="term" value="P:regulation of cytokine production"/>
    <property type="evidence" value="ECO:0007669"/>
    <property type="project" value="TreeGrafter"/>
</dbReference>
<name>A0A3P8TIG4_AMPPE</name>
<dbReference type="GO" id="GO:0009897">
    <property type="term" value="C:external side of plasma membrane"/>
    <property type="evidence" value="ECO:0007669"/>
    <property type="project" value="TreeGrafter"/>
</dbReference>
<reference evidence="14" key="3">
    <citation type="submission" date="2025-09" db="UniProtKB">
        <authorList>
            <consortium name="Ensembl"/>
        </authorList>
    </citation>
    <scope>IDENTIFICATION</scope>
</reference>
<evidence type="ECO:0000256" key="5">
    <source>
        <dbReference type="ARBA" id="ARBA00023136"/>
    </source>
</evidence>
<keyword evidence="15" id="KW-1185">Reference proteome</keyword>
<feature type="domain" description="Ig-like" evidence="13">
    <location>
        <begin position="3"/>
        <end position="129"/>
    </location>
</feature>
<evidence type="ECO:0000256" key="11">
    <source>
        <dbReference type="SAM" id="Phobius"/>
    </source>
</evidence>
<evidence type="ECO:0000256" key="6">
    <source>
        <dbReference type="ARBA" id="ARBA00023157"/>
    </source>
</evidence>
<dbReference type="InterPro" id="IPR053896">
    <property type="entry name" value="BTN3A2-like_Ig-C"/>
</dbReference>
<dbReference type="GO" id="GO:0050863">
    <property type="term" value="P:regulation of T cell activation"/>
    <property type="evidence" value="ECO:0007669"/>
    <property type="project" value="UniProtKB-ARBA"/>
</dbReference>
<proteinExistence type="inferred from homology"/>
<reference evidence="14" key="2">
    <citation type="submission" date="2025-08" db="UniProtKB">
        <authorList>
            <consortium name="Ensembl"/>
        </authorList>
    </citation>
    <scope>IDENTIFICATION</scope>
</reference>
<evidence type="ECO:0000256" key="9">
    <source>
        <dbReference type="ARBA" id="ARBA00038221"/>
    </source>
</evidence>
<evidence type="ECO:0000256" key="2">
    <source>
        <dbReference type="ARBA" id="ARBA00022692"/>
    </source>
</evidence>
<feature type="domain" description="Ig-like" evidence="13">
    <location>
        <begin position="130"/>
        <end position="237"/>
    </location>
</feature>
<evidence type="ECO:0000313" key="14">
    <source>
        <dbReference type="Ensembl" id="ENSAPEP00000024549.1"/>
    </source>
</evidence>
<dbReference type="InterPro" id="IPR007110">
    <property type="entry name" value="Ig-like_dom"/>
</dbReference>
<dbReference type="GO" id="GO:0050852">
    <property type="term" value="P:T cell receptor signaling pathway"/>
    <property type="evidence" value="ECO:0007669"/>
    <property type="project" value="TreeGrafter"/>
</dbReference>
<dbReference type="PROSITE" id="PS50835">
    <property type="entry name" value="IG_LIKE"/>
    <property type="match status" value="2"/>
</dbReference>
<evidence type="ECO:0000256" key="8">
    <source>
        <dbReference type="ARBA" id="ARBA00023319"/>
    </source>
</evidence>
<keyword evidence="5 11" id="KW-0472">Membrane</keyword>
<keyword evidence="8" id="KW-0393">Immunoglobulin domain</keyword>
<comment type="similarity">
    <text evidence="9">Belongs to the SKINT family.</text>
</comment>
<dbReference type="GO" id="GO:0042110">
    <property type="term" value="P:T cell activation"/>
    <property type="evidence" value="ECO:0007669"/>
    <property type="project" value="UniProtKB-ARBA"/>
</dbReference>
<feature type="region of interest" description="Disordered" evidence="10">
    <location>
        <begin position="327"/>
        <end position="353"/>
    </location>
</feature>
<dbReference type="PANTHER" id="PTHR24100">
    <property type="entry name" value="BUTYROPHILIN"/>
    <property type="match status" value="1"/>
</dbReference>
<dbReference type="Ensembl" id="ENSAPET00000025194.1">
    <property type="protein sequence ID" value="ENSAPEP00000024549.1"/>
    <property type="gene ID" value="ENSAPEG00000017470.1"/>
</dbReference>
<dbReference type="STRING" id="161767.ENSAPEP00000024549"/>
<dbReference type="InterPro" id="IPR050504">
    <property type="entry name" value="IgSF_BTN/MOG"/>
</dbReference>
<evidence type="ECO:0000259" key="13">
    <source>
        <dbReference type="PROSITE" id="PS50835"/>
    </source>
</evidence>
<keyword evidence="7" id="KW-0325">Glycoprotein</keyword>
<dbReference type="OMA" id="MEETWGV"/>
<dbReference type="InterPro" id="IPR013106">
    <property type="entry name" value="Ig_V-set"/>
</dbReference>
<reference evidence="14 15" key="1">
    <citation type="submission" date="2018-03" db="EMBL/GenBank/DDBJ databases">
        <title>Finding Nemo's genes: A chromosome-scale reference assembly of the genome of the orange clownfish Amphiprion percula.</title>
        <authorList>
            <person name="Lehmann R."/>
        </authorList>
    </citation>
    <scope>NUCLEOTIDE SEQUENCE</scope>
</reference>
<dbReference type="Pfam" id="PF22705">
    <property type="entry name" value="C2-set_3"/>
    <property type="match status" value="1"/>
</dbReference>
<keyword evidence="2 11" id="KW-0812">Transmembrane</keyword>
<dbReference type="PANTHER" id="PTHR24100:SF151">
    <property type="entry name" value="ICOS LIGAND"/>
    <property type="match status" value="1"/>
</dbReference>
<feature type="signal peptide" evidence="12">
    <location>
        <begin position="1"/>
        <end position="29"/>
    </location>
</feature>
<dbReference type="Proteomes" id="UP000265080">
    <property type="component" value="Chromosome 23"/>
</dbReference>
<evidence type="ECO:0000256" key="12">
    <source>
        <dbReference type="SAM" id="SignalP"/>
    </source>
</evidence>
<organism evidence="14 15">
    <name type="scientific">Amphiprion percula</name>
    <name type="common">Orange clownfish</name>
    <name type="synonym">Lutjanus percula</name>
    <dbReference type="NCBI Taxonomy" id="161767"/>
    <lineage>
        <taxon>Eukaryota</taxon>
        <taxon>Metazoa</taxon>
        <taxon>Chordata</taxon>
        <taxon>Craniata</taxon>
        <taxon>Vertebrata</taxon>
        <taxon>Euteleostomi</taxon>
        <taxon>Actinopterygii</taxon>
        <taxon>Neopterygii</taxon>
        <taxon>Teleostei</taxon>
        <taxon>Neoteleostei</taxon>
        <taxon>Acanthomorphata</taxon>
        <taxon>Ovalentaria</taxon>
        <taxon>Pomacentridae</taxon>
        <taxon>Amphiprion</taxon>
    </lineage>
</organism>
<keyword evidence="3 12" id="KW-0732">Signal</keyword>
<evidence type="ECO:0000256" key="10">
    <source>
        <dbReference type="SAM" id="MobiDB-lite"/>
    </source>
</evidence>
<dbReference type="GO" id="GO:0005102">
    <property type="term" value="F:signaling receptor binding"/>
    <property type="evidence" value="ECO:0007669"/>
    <property type="project" value="TreeGrafter"/>
</dbReference>
<accession>A0A3P8TIG4</accession>
<dbReference type="Gene3D" id="2.60.40.10">
    <property type="entry name" value="Immunoglobulins"/>
    <property type="match status" value="2"/>
</dbReference>
<evidence type="ECO:0000256" key="7">
    <source>
        <dbReference type="ARBA" id="ARBA00023180"/>
    </source>
</evidence>
<dbReference type="AlphaFoldDB" id="A0A3P8TIG4"/>
<comment type="subcellular location">
    <subcellularLocation>
        <location evidence="1">Membrane</location>
    </subcellularLocation>
</comment>
<dbReference type="FunFam" id="2.60.40.10:FF:000088">
    <property type="entry name" value="Butyrophilin subfamily 1 member A1"/>
    <property type="match status" value="1"/>
</dbReference>
<feature type="transmembrane region" description="Helical" evidence="11">
    <location>
        <begin position="254"/>
        <end position="276"/>
    </location>
</feature>
<evidence type="ECO:0000256" key="1">
    <source>
        <dbReference type="ARBA" id="ARBA00004370"/>
    </source>
</evidence>
<feature type="chain" id="PRO_5018123149" description="Ig-like domain-containing protein" evidence="12">
    <location>
        <begin position="30"/>
        <end position="369"/>
    </location>
</feature>
<dbReference type="GO" id="GO:1903037">
    <property type="term" value="P:regulation of leukocyte cell-cell adhesion"/>
    <property type="evidence" value="ECO:0007669"/>
    <property type="project" value="UniProtKB-ARBA"/>
</dbReference>
<dbReference type="SUPFAM" id="SSF48726">
    <property type="entry name" value="Immunoglobulin"/>
    <property type="match status" value="2"/>
</dbReference>
<dbReference type="InterPro" id="IPR013783">
    <property type="entry name" value="Ig-like_fold"/>
</dbReference>
<dbReference type="InterPro" id="IPR036179">
    <property type="entry name" value="Ig-like_dom_sf"/>
</dbReference>
<keyword evidence="4 11" id="KW-1133">Transmembrane helix</keyword>
<evidence type="ECO:0000313" key="15">
    <source>
        <dbReference type="Proteomes" id="UP000265080"/>
    </source>
</evidence>
<dbReference type="Pfam" id="PF07686">
    <property type="entry name" value="V-set"/>
    <property type="match status" value="1"/>
</dbReference>
<dbReference type="SMART" id="SM00409">
    <property type="entry name" value="IG"/>
    <property type="match status" value="1"/>
</dbReference>